<keyword evidence="2" id="KW-0436">Ligase</keyword>
<dbReference type="PANTHER" id="PTHR45765:SF1">
    <property type="entry name" value="METHIONINE--TRNA LIGASE, CYTOPLASMIC"/>
    <property type="match status" value="1"/>
</dbReference>
<reference evidence="2 3" key="1">
    <citation type="submission" date="2021-06" db="EMBL/GenBank/DDBJ databases">
        <authorList>
            <person name="Criscuolo A."/>
        </authorList>
    </citation>
    <scope>NUCLEOTIDE SEQUENCE [LARGE SCALE GENOMIC DNA]</scope>
    <source>
        <strain evidence="3">CIP 111802</strain>
    </source>
</reference>
<feature type="domain" description="Methionyl-tRNA synthetase anticodon-binding" evidence="1">
    <location>
        <begin position="24"/>
        <end position="145"/>
    </location>
</feature>
<evidence type="ECO:0000313" key="2">
    <source>
        <dbReference type="EMBL" id="CAG7648604.1"/>
    </source>
</evidence>
<dbReference type="Pfam" id="PF19303">
    <property type="entry name" value="Anticodon_3"/>
    <property type="match status" value="1"/>
</dbReference>
<gene>
    <name evidence="2" type="primary">metG_2</name>
    <name evidence="2" type="ORF">PAECIP111802_04262</name>
</gene>
<organism evidence="2 3">
    <name type="scientific">Paenibacillus allorhizosphaerae</name>
    <dbReference type="NCBI Taxonomy" id="2849866"/>
    <lineage>
        <taxon>Bacteria</taxon>
        <taxon>Bacillati</taxon>
        <taxon>Bacillota</taxon>
        <taxon>Bacilli</taxon>
        <taxon>Bacillales</taxon>
        <taxon>Paenibacillaceae</taxon>
        <taxon>Paenibacillus</taxon>
    </lineage>
</organism>
<accession>A0ABN7TRZ9</accession>
<comment type="caution">
    <text evidence="2">The sequence shown here is derived from an EMBL/GenBank/DDBJ whole genome shotgun (WGS) entry which is preliminary data.</text>
</comment>
<dbReference type="PANTHER" id="PTHR45765">
    <property type="entry name" value="METHIONINE--TRNA LIGASE"/>
    <property type="match status" value="1"/>
</dbReference>
<dbReference type="CDD" id="cd07957">
    <property type="entry name" value="Anticodon_Ia_Met"/>
    <property type="match status" value="1"/>
</dbReference>
<sequence length="160" mass="18405">MNRSLAFAGKSFESRVPAGSMNEDWKSALTELYRKAGVLIEDGHLKEALELIFAHVRRANKYFDEQKPWIQVKQNREACAHTLFTCVQIIANFAQLLHPFLPFSCDKIRTFLSLGEPGWHWTDVPAGRTVHKLELLFERIDLSRIEEETKALGRGGEREH</sequence>
<keyword evidence="3" id="KW-1185">Reference proteome</keyword>
<evidence type="ECO:0000313" key="3">
    <source>
        <dbReference type="Proteomes" id="UP000730618"/>
    </source>
</evidence>
<dbReference type="EMBL" id="CAJVCE010000012">
    <property type="protein sequence ID" value="CAG7648604.1"/>
    <property type="molecule type" value="Genomic_DNA"/>
</dbReference>
<protein>
    <submittedName>
        <fullName evidence="2">Methionine--tRNA ligase</fullName>
        <ecNumber evidence="2">6.1.1.10</ecNumber>
    </submittedName>
</protein>
<dbReference type="RefSeq" id="WP_377516912.1">
    <property type="nucleotide sequence ID" value="NZ_JBHSRV010000002.1"/>
</dbReference>
<dbReference type="Proteomes" id="UP000730618">
    <property type="component" value="Unassembled WGS sequence"/>
</dbReference>
<dbReference type="EC" id="6.1.1.10" evidence="2"/>
<dbReference type="GO" id="GO:0004825">
    <property type="term" value="F:methionine-tRNA ligase activity"/>
    <property type="evidence" value="ECO:0007669"/>
    <property type="project" value="UniProtKB-EC"/>
</dbReference>
<evidence type="ECO:0000259" key="1">
    <source>
        <dbReference type="Pfam" id="PF19303"/>
    </source>
</evidence>
<dbReference type="InterPro" id="IPR023458">
    <property type="entry name" value="Met-tRNA_ligase_1"/>
</dbReference>
<dbReference type="InterPro" id="IPR041872">
    <property type="entry name" value="Anticodon_Met"/>
</dbReference>
<name>A0ABN7TRZ9_9BACL</name>
<proteinExistence type="predicted"/>